<dbReference type="InterPro" id="IPR029055">
    <property type="entry name" value="Ntn_hydrolases_N"/>
</dbReference>
<dbReference type="PATRIC" id="fig|45067.4.peg.2674"/>
<dbReference type="GO" id="GO:0045302">
    <property type="term" value="F:choloylglycine hydrolase activity"/>
    <property type="evidence" value="ECO:0007669"/>
    <property type="project" value="UniProtKB-EC"/>
</dbReference>
<dbReference type="STRING" id="45067.Llan_2544"/>
<evidence type="ECO:0000259" key="4">
    <source>
        <dbReference type="Pfam" id="PF02275"/>
    </source>
</evidence>
<dbReference type="PANTHER" id="PTHR35527">
    <property type="entry name" value="CHOLOYLGLYCINE HYDROLASE"/>
    <property type="match status" value="1"/>
</dbReference>
<dbReference type="PANTHER" id="PTHR35527:SF2">
    <property type="entry name" value="HYDROLASE"/>
    <property type="match status" value="1"/>
</dbReference>
<dbReference type="InterPro" id="IPR029132">
    <property type="entry name" value="CBAH/NAAA_C"/>
</dbReference>
<keyword evidence="2 5" id="KW-0378">Hydrolase</keyword>
<comment type="caution">
    <text evidence="5">The sequence shown here is derived from an EMBL/GenBank/DDBJ whole genome shotgun (WGS) entry which is preliminary data.</text>
</comment>
<dbReference type="EMBL" id="LNYI01000063">
    <property type="protein sequence ID" value="KTD18494.1"/>
    <property type="molecule type" value="Genomic_DNA"/>
</dbReference>
<dbReference type="Pfam" id="PF02275">
    <property type="entry name" value="CBAH"/>
    <property type="match status" value="1"/>
</dbReference>
<organism evidence="5 6">
    <name type="scientific">Legionella lansingensis</name>
    <dbReference type="NCBI Taxonomy" id="45067"/>
    <lineage>
        <taxon>Bacteria</taxon>
        <taxon>Pseudomonadati</taxon>
        <taxon>Pseudomonadota</taxon>
        <taxon>Gammaproteobacteria</taxon>
        <taxon>Legionellales</taxon>
        <taxon>Legionellaceae</taxon>
        <taxon>Legionella</taxon>
    </lineage>
</organism>
<feature type="signal peptide" evidence="3">
    <location>
        <begin position="1"/>
        <end position="21"/>
    </location>
</feature>
<dbReference type="OrthoDB" id="1265391at2"/>
<keyword evidence="6" id="KW-1185">Reference proteome</keyword>
<accession>A0A0W0VEE0</accession>
<dbReference type="EC" id="3.5.1.24" evidence="5"/>
<feature type="chain" id="PRO_5006914724" evidence="3">
    <location>
        <begin position="22"/>
        <end position="313"/>
    </location>
</feature>
<keyword evidence="3" id="KW-0732">Signal</keyword>
<name>A0A0W0VEE0_9GAMM</name>
<dbReference type="Gene3D" id="3.60.60.10">
    <property type="entry name" value="Penicillin V Acylase, Chain A"/>
    <property type="match status" value="1"/>
</dbReference>
<dbReference type="AlphaFoldDB" id="A0A0W0VEE0"/>
<evidence type="ECO:0000256" key="2">
    <source>
        <dbReference type="ARBA" id="ARBA00022801"/>
    </source>
</evidence>
<dbReference type="Proteomes" id="UP000054869">
    <property type="component" value="Unassembled WGS sequence"/>
</dbReference>
<dbReference type="SUPFAM" id="SSF56235">
    <property type="entry name" value="N-terminal nucleophile aminohydrolases (Ntn hydrolases)"/>
    <property type="match status" value="1"/>
</dbReference>
<evidence type="ECO:0000313" key="5">
    <source>
        <dbReference type="EMBL" id="KTD18494.1"/>
    </source>
</evidence>
<evidence type="ECO:0000313" key="6">
    <source>
        <dbReference type="Proteomes" id="UP000054869"/>
    </source>
</evidence>
<feature type="domain" description="Choloylglycine hydrolase/NAAA C-terminal" evidence="4">
    <location>
        <begin position="22"/>
        <end position="305"/>
    </location>
</feature>
<evidence type="ECO:0000256" key="1">
    <source>
        <dbReference type="ARBA" id="ARBA00006625"/>
    </source>
</evidence>
<sequence>MCRLSLAGLSLLLVSTIPAFSCTTIDMNADQHHVVAKSIDWSLREGILVIHPRNMEHEARVDMTHLNPIRWRSLYGSVLFHGNDDGHPGPAVDGMNEKGLNVTVMMLSRSDYGKQENKPQLNMGMWAQYLLENYQSVTEAISHLDEYQLWPESYHGDTLKFHVYLHDISGHEAIIEFFQGQPLVYQDNEIEHKVLTNNFYSDSIAQLSKYQLFGGVELLPGEYDSYSRFVRAAAFKKKLSTYQENDMIGYAFDGLAAVAKPPGERSPTQISMVFDLDQRVLYFHTINNPILQKIDLKQYDFASLESPIYLNVF</sequence>
<comment type="similarity">
    <text evidence="1">Belongs to the peptidase C59 family.</text>
</comment>
<protein>
    <submittedName>
        <fullName evidence="5">Choloylglycine hydrolase</fullName>
        <ecNumber evidence="5">3.5.1.24</ecNumber>
    </submittedName>
</protein>
<dbReference type="InterPro" id="IPR052193">
    <property type="entry name" value="Peptidase_C59"/>
</dbReference>
<evidence type="ECO:0000256" key="3">
    <source>
        <dbReference type="SAM" id="SignalP"/>
    </source>
</evidence>
<proteinExistence type="inferred from homology"/>
<gene>
    <name evidence="5" type="ORF">Llan_2544</name>
</gene>
<dbReference type="RefSeq" id="WP_035915777.1">
    <property type="nucleotide sequence ID" value="NZ_CAAAJD010000021.1"/>
</dbReference>
<reference evidence="5 6" key="1">
    <citation type="submission" date="2015-11" db="EMBL/GenBank/DDBJ databases">
        <title>Genomic analysis of 38 Legionella species identifies large and diverse effector repertoires.</title>
        <authorList>
            <person name="Burstein D."/>
            <person name="Amaro F."/>
            <person name="Zusman T."/>
            <person name="Lifshitz Z."/>
            <person name="Cohen O."/>
            <person name="Gilbert J.A."/>
            <person name="Pupko T."/>
            <person name="Shuman H.A."/>
            <person name="Segal G."/>
        </authorList>
    </citation>
    <scope>NUCLEOTIDE SEQUENCE [LARGE SCALE GENOMIC DNA]</scope>
    <source>
        <strain evidence="5 6">ATCC 49751</strain>
    </source>
</reference>
<dbReference type="eggNOG" id="COG3049">
    <property type="taxonomic scope" value="Bacteria"/>
</dbReference>